<organism evidence="1 2">
    <name type="scientific">Rhodoferax fermentans</name>
    <dbReference type="NCBI Taxonomy" id="28066"/>
    <lineage>
        <taxon>Bacteria</taxon>
        <taxon>Pseudomonadati</taxon>
        <taxon>Pseudomonadota</taxon>
        <taxon>Betaproteobacteria</taxon>
        <taxon>Burkholderiales</taxon>
        <taxon>Comamonadaceae</taxon>
        <taxon>Rhodoferax</taxon>
    </lineage>
</organism>
<dbReference type="Proteomes" id="UP000190750">
    <property type="component" value="Unassembled WGS sequence"/>
</dbReference>
<proteinExistence type="predicted"/>
<keyword evidence="2" id="KW-1185">Reference proteome</keyword>
<accession>A0A1T1AP22</accession>
<reference evidence="1 2" key="1">
    <citation type="submission" date="2017-01" db="EMBL/GenBank/DDBJ databases">
        <title>Genome sequencing of Rhodoferax fermentans JCM 7819.</title>
        <authorList>
            <person name="Kim Y.J."/>
            <person name="Farh M.E.-A."/>
            <person name="Yang D.-C."/>
        </authorList>
    </citation>
    <scope>NUCLEOTIDE SEQUENCE [LARGE SCALE GENOMIC DNA]</scope>
    <source>
        <strain evidence="1 2">JCM 7819</strain>
    </source>
</reference>
<evidence type="ECO:0000313" key="1">
    <source>
        <dbReference type="EMBL" id="OOV05787.1"/>
    </source>
</evidence>
<sequence>MSTFKPFAKVIHDRLVELSKHELYTTSITGDELWAAYLAAFPEGTNPIYKTRTEHDCSCCKNFVRNFGPLVAIINGQTHSIWRAEGLEHPFNVVASQLDSLVGSATIKGVFRTSESQYGAETTRSLEDGNTKTWNHFHGRVAERHQNHMPDKARGDINTTAQVFLRGLEELTRDAIGQVVQLIEGNALYRGEEHLAAVKAFQKLHNQYWLVDSKGQDLFIWQHATNPAVRFRNTVIGTLVDDLSKGVDLEAAVRSFEAKVAPANYKRTSALITPRMVADAMKTINDLGLESALERRHATLSDVSVNNVLWVDNDAKAKMKGGVESLLLAAAVAPEPKGKPEDISIDDFMAKVIPTAVSMSVMVKNSQQANFMSLTAPVHADVAPLFKWDNNFAWSYDGNVTDSIKERVKRAGGNITTAKLRVSLAWFNYDDLDIHVIEPSGNHIDFRNKCGKLDVDMNAGGGQTREPVENVSWTSANLRDGVYMVIIDQWSRRETKDVGFELEVESNGQIHRFAYKKALMDECDALVLTVKNGAVVDIKLHADLTGGGFSQEKWGIKTEAWTKVNTLMYSPNYWDDNHTGNRHVFFILDGCVSDAATRGIYNEFLKPELEKHRKVFEVLGNRTQCTPSTEQLSGVGFSSTNKDTVVVRVTTAKSNRVYNVNF</sequence>
<dbReference type="STRING" id="28066.RF819_02845"/>
<gene>
    <name evidence="1" type="ORF">RF819_02845</name>
</gene>
<name>A0A1T1AP22_RHOFE</name>
<evidence type="ECO:0000313" key="2">
    <source>
        <dbReference type="Proteomes" id="UP000190750"/>
    </source>
</evidence>
<protein>
    <submittedName>
        <fullName evidence="1">Uncharacterized protein</fullName>
    </submittedName>
</protein>
<dbReference type="RefSeq" id="WP_211276184.1">
    <property type="nucleotide sequence ID" value="NZ_MTJN01000002.1"/>
</dbReference>
<dbReference type="EMBL" id="MTJN01000002">
    <property type="protein sequence ID" value="OOV05787.1"/>
    <property type="molecule type" value="Genomic_DNA"/>
</dbReference>
<dbReference type="AlphaFoldDB" id="A0A1T1AP22"/>
<comment type="caution">
    <text evidence="1">The sequence shown here is derived from an EMBL/GenBank/DDBJ whole genome shotgun (WGS) entry which is preliminary data.</text>
</comment>